<accession>A0A3S4Z575</accession>
<feature type="domain" description="Helicase ATP-binding" evidence="1">
    <location>
        <begin position="13"/>
        <end position="178"/>
    </location>
</feature>
<gene>
    <name evidence="2" type="ORF">NCTC13354_00943</name>
</gene>
<dbReference type="EMBL" id="LR134476">
    <property type="protein sequence ID" value="VEI13232.1"/>
    <property type="molecule type" value="Genomic_DNA"/>
</dbReference>
<dbReference type="InterPro" id="IPR014001">
    <property type="entry name" value="Helicase_ATP-bd"/>
</dbReference>
<dbReference type="PANTHER" id="PTHR10799">
    <property type="entry name" value="SNF2/RAD54 HELICASE FAMILY"/>
    <property type="match status" value="1"/>
</dbReference>
<dbReference type="InterPro" id="IPR038718">
    <property type="entry name" value="SNF2-like_sf"/>
</dbReference>
<dbReference type="OrthoDB" id="9760715at2"/>
<name>A0A3S4Z575_9ACTO</name>
<dbReference type="InterPro" id="IPR027417">
    <property type="entry name" value="P-loop_NTPase"/>
</dbReference>
<dbReference type="KEGG" id="tbw:NCTC13354_00943"/>
<evidence type="ECO:0000259" key="1">
    <source>
        <dbReference type="PROSITE" id="PS51192"/>
    </source>
</evidence>
<dbReference type="AlphaFoldDB" id="A0A3S4Z575"/>
<sequence>MQYKPHDYQRTAITFLYTHPAAVLLLDMGLGKTVITLTALQGLLSSCLSRRVLVVAPKRVAQSTWPQEISKWDHLADLTYTVLAGSPAQRAQQAGTQTHIHIINRELLPWLVTHHGKDWPYDTVVIDELSSFKNAQSKRGRALSRVRPHIKRIIGLTGTPTPNGLLDLFGQYKIIDPTIFGTRITAYREKYFQPTKYVYGRPVDWQPIEGAEQQIHDKIRPVTLSMSAADHLSMPDLFTVNHRVVMPAKAAAFYSRLKRDLVADLDGDTIDALNAASLAGKLLQLANGALYTSENEWTEVHNAKLDGLEDLLEAANGQPLLVAYWYQHDLERIQQRFPQARLLDAAEDFQAWNEGAVPLGLIHPASAGHGLNLQQGGHLLVWYSLTWSLELYQQTNARLYRQGQTRPVTITHLVTQDTIDQRVLNVLNNKNNVQAALIDAVKTELNNQ</sequence>
<proteinExistence type="predicted"/>
<dbReference type="InterPro" id="IPR000330">
    <property type="entry name" value="SNF2_N"/>
</dbReference>
<keyword evidence="3" id="KW-1185">Reference proteome</keyword>
<dbReference type="SUPFAM" id="SSF52540">
    <property type="entry name" value="P-loop containing nucleoside triphosphate hydrolases"/>
    <property type="match status" value="2"/>
</dbReference>
<organism evidence="2 3">
    <name type="scientific">Trueperella bialowiezensis</name>
    <dbReference type="NCBI Taxonomy" id="312285"/>
    <lineage>
        <taxon>Bacteria</taxon>
        <taxon>Bacillati</taxon>
        <taxon>Actinomycetota</taxon>
        <taxon>Actinomycetes</taxon>
        <taxon>Actinomycetales</taxon>
        <taxon>Actinomycetaceae</taxon>
        <taxon>Trueperella</taxon>
    </lineage>
</organism>
<dbReference type="PROSITE" id="PS51192">
    <property type="entry name" value="HELICASE_ATP_BIND_1"/>
    <property type="match status" value="1"/>
</dbReference>
<reference evidence="2 3" key="1">
    <citation type="submission" date="2018-12" db="EMBL/GenBank/DDBJ databases">
        <authorList>
            <consortium name="Pathogen Informatics"/>
        </authorList>
    </citation>
    <scope>NUCLEOTIDE SEQUENCE [LARGE SCALE GENOMIC DNA]</scope>
    <source>
        <strain evidence="2 3">NCTC13354</strain>
    </source>
</reference>
<protein>
    <submittedName>
        <fullName evidence="2">N-formylmethionyl-tRNA deformylase</fullName>
    </submittedName>
</protein>
<dbReference type="GO" id="GO:0005524">
    <property type="term" value="F:ATP binding"/>
    <property type="evidence" value="ECO:0007669"/>
    <property type="project" value="InterPro"/>
</dbReference>
<dbReference type="Gene3D" id="3.40.50.10810">
    <property type="entry name" value="Tandem AAA-ATPase domain"/>
    <property type="match status" value="1"/>
</dbReference>
<evidence type="ECO:0000313" key="2">
    <source>
        <dbReference type="EMBL" id="VEI13232.1"/>
    </source>
</evidence>
<dbReference type="SMART" id="SM00487">
    <property type="entry name" value="DEXDc"/>
    <property type="match status" value="1"/>
</dbReference>
<evidence type="ECO:0000313" key="3">
    <source>
        <dbReference type="Proteomes" id="UP000269542"/>
    </source>
</evidence>
<dbReference type="Pfam" id="PF00176">
    <property type="entry name" value="SNF2-rel_dom"/>
    <property type="match status" value="1"/>
</dbReference>
<dbReference type="RefSeq" id="WP_126416371.1">
    <property type="nucleotide sequence ID" value="NZ_LR134476.1"/>
</dbReference>
<dbReference type="Proteomes" id="UP000269542">
    <property type="component" value="Chromosome"/>
</dbReference>
<dbReference type="Gene3D" id="3.40.50.300">
    <property type="entry name" value="P-loop containing nucleotide triphosphate hydrolases"/>
    <property type="match status" value="1"/>
</dbReference>